<dbReference type="PANTHER" id="PTHR34341:SF1">
    <property type="entry name" value="TRANSMEMBRANE PROTEIN 107"/>
    <property type="match status" value="1"/>
</dbReference>
<evidence type="ECO:0000256" key="4">
    <source>
        <dbReference type="ARBA" id="ARBA00022794"/>
    </source>
</evidence>
<evidence type="ECO:0000256" key="7">
    <source>
        <dbReference type="SAM" id="Phobius"/>
    </source>
</evidence>
<reference evidence="8 9" key="1">
    <citation type="submission" date="2019-04" db="EMBL/GenBank/DDBJ databases">
        <title>Annotation for the trematode Fasciola gigantica.</title>
        <authorList>
            <person name="Choi Y.-J."/>
        </authorList>
    </citation>
    <scope>NUCLEOTIDE SEQUENCE [LARGE SCALE GENOMIC DNA]</scope>
    <source>
        <strain evidence="8">Uganda_cow_1</strain>
    </source>
</reference>
<accession>A0A504YMS2</accession>
<evidence type="ECO:0000256" key="5">
    <source>
        <dbReference type="ARBA" id="ARBA00022989"/>
    </source>
</evidence>
<proteinExistence type="predicted"/>
<keyword evidence="6 7" id="KW-0472">Membrane</keyword>
<evidence type="ECO:0000256" key="3">
    <source>
        <dbReference type="ARBA" id="ARBA00022692"/>
    </source>
</evidence>
<dbReference type="AlphaFoldDB" id="A0A504YMS2"/>
<keyword evidence="5 7" id="KW-1133">Transmembrane helix</keyword>
<evidence type="ECO:0000256" key="1">
    <source>
        <dbReference type="ARBA" id="ARBA00004141"/>
    </source>
</evidence>
<keyword evidence="4" id="KW-0970">Cilium biogenesis/degradation</keyword>
<evidence type="ECO:0000256" key="2">
    <source>
        <dbReference type="ARBA" id="ARBA00015652"/>
    </source>
</evidence>
<comment type="subcellular location">
    <subcellularLocation>
        <location evidence="1">Membrane</location>
        <topology evidence="1">Multi-pass membrane protein</topology>
    </subcellularLocation>
</comment>
<dbReference type="Proteomes" id="UP000316759">
    <property type="component" value="Unassembled WGS sequence"/>
</dbReference>
<keyword evidence="3 7" id="KW-0812">Transmembrane</keyword>
<evidence type="ECO:0000256" key="6">
    <source>
        <dbReference type="ARBA" id="ARBA00023136"/>
    </source>
</evidence>
<dbReference type="STRING" id="46835.A0A504YMS2"/>
<dbReference type="PANTHER" id="PTHR34341">
    <property type="entry name" value="TRANSMEMBRANE PROTEIN 107"/>
    <property type="match status" value="1"/>
</dbReference>
<dbReference type="GO" id="GO:1905515">
    <property type="term" value="P:non-motile cilium assembly"/>
    <property type="evidence" value="ECO:0007669"/>
    <property type="project" value="TreeGrafter"/>
</dbReference>
<dbReference type="OrthoDB" id="6279159at2759"/>
<protein>
    <recommendedName>
        <fullName evidence="2">Transmembrane protein 107</fullName>
    </recommendedName>
</protein>
<feature type="transmembrane region" description="Helical" evidence="7">
    <location>
        <begin position="102"/>
        <end position="124"/>
    </location>
</feature>
<gene>
    <name evidence="8" type="ORF">FGIG_01108</name>
</gene>
<dbReference type="GO" id="GO:0036038">
    <property type="term" value="C:MKS complex"/>
    <property type="evidence" value="ECO:0007669"/>
    <property type="project" value="TreeGrafter"/>
</dbReference>
<dbReference type="GO" id="GO:1904491">
    <property type="term" value="P:protein localization to ciliary transition zone"/>
    <property type="evidence" value="ECO:0007669"/>
    <property type="project" value="TreeGrafter"/>
</dbReference>
<evidence type="ECO:0000313" key="8">
    <source>
        <dbReference type="EMBL" id="TPP61639.1"/>
    </source>
</evidence>
<name>A0A504YMS2_FASGI</name>
<dbReference type="GO" id="GO:0016020">
    <property type="term" value="C:membrane"/>
    <property type="evidence" value="ECO:0007669"/>
    <property type="project" value="UniProtKB-SubCell"/>
</dbReference>
<dbReference type="EMBL" id="SUNJ01007905">
    <property type="protein sequence ID" value="TPP61639.1"/>
    <property type="molecule type" value="Genomic_DNA"/>
</dbReference>
<dbReference type="Pfam" id="PF14995">
    <property type="entry name" value="TMEM107"/>
    <property type="match status" value="1"/>
</dbReference>
<dbReference type="InterPro" id="IPR029248">
    <property type="entry name" value="TMEM107"/>
</dbReference>
<evidence type="ECO:0000313" key="9">
    <source>
        <dbReference type="Proteomes" id="UP000316759"/>
    </source>
</evidence>
<sequence>MGPRIYESVPTRFMTILAHLVLCWTMCMENKDRMIEHSLPPKFSSSEAQQIYYQCITAFALSTIFLLFELGSFLCGATMFIGVQNFLCTISTAYFICEDWSIQWYWPIFACSICIPLTSEFTCLMTKLCYRQSV</sequence>
<organism evidence="8 9">
    <name type="scientific">Fasciola gigantica</name>
    <name type="common">Giant liver fluke</name>
    <dbReference type="NCBI Taxonomy" id="46835"/>
    <lineage>
        <taxon>Eukaryota</taxon>
        <taxon>Metazoa</taxon>
        <taxon>Spiralia</taxon>
        <taxon>Lophotrochozoa</taxon>
        <taxon>Platyhelminthes</taxon>
        <taxon>Trematoda</taxon>
        <taxon>Digenea</taxon>
        <taxon>Plagiorchiida</taxon>
        <taxon>Echinostomata</taxon>
        <taxon>Echinostomatoidea</taxon>
        <taxon>Fasciolidae</taxon>
        <taxon>Fasciola</taxon>
    </lineage>
</organism>
<keyword evidence="9" id="KW-1185">Reference proteome</keyword>
<comment type="caution">
    <text evidence="8">The sequence shown here is derived from an EMBL/GenBank/DDBJ whole genome shotgun (WGS) entry which is preliminary data.</text>
</comment>